<proteinExistence type="predicted"/>
<sequence length="61" mass="6003">MLGEDCSGSIRSIDVSEGNTGGASTECPGESAPVVATCCPSRGGDLAADSNKPSDDDGARE</sequence>
<dbReference type="EMBL" id="JAIWYP010000007">
    <property type="protein sequence ID" value="KAH3791752.1"/>
    <property type="molecule type" value="Genomic_DNA"/>
</dbReference>
<name>A0A9D4J151_DREPO</name>
<gene>
    <name evidence="2" type="ORF">DPMN_145242</name>
</gene>
<comment type="caution">
    <text evidence="2">The sequence shown here is derived from an EMBL/GenBank/DDBJ whole genome shotgun (WGS) entry which is preliminary data.</text>
</comment>
<dbReference type="Proteomes" id="UP000828390">
    <property type="component" value="Unassembled WGS sequence"/>
</dbReference>
<accession>A0A9D4J151</accession>
<feature type="compositionally biased region" description="Basic and acidic residues" evidence="1">
    <location>
        <begin position="52"/>
        <end position="61"/>
    </location>
</feature>
<keyword evidence="3" id="KW-1185">Reference proteome</keyword>
<protein>
    <submittedName>
        <fullName evidence="2">Uncharacterized protein</fullName>
    </submittedName>
</protein>
<reference evidence="2" key="1">
    <citation type="journal article" date="2019" name="bioRxiv">
        <title>The Genome of the Zebra Mussel, Dreissena polymorpha: A Resource for Invasive Species Research.</title>
        <authorList>
            <person name="McCartney M.A."/>
            <person name="Auch B."/>
            <person name="Kono T."/>
            <person name="Mallez S."/>
            <person name="Zhang Y."/>
            <person name="Obille A."/>
            <person name="Becker A."/>
            <person name="Abrahante J.E."/>
            <person name="Garbe J."/>
            <person name="Badalamenti J.P."/>
            <person name="Herman A."/>
            <person name="Mangelson H."/>
            <person name="Liachko I."/>
            <person name="Sullivan S."/>
            <person name="Sone E.D."/>
            <person name="Koren S."/>
            <person name="Silverstein K.A.T."/>
            <person name="Beckman K.B."/>
            <person name="Gohl D.M."/>
        </authorList>
    </citation>
    <scope>NUCLEOTIDE SEQUENCE</scope>
    <source>
        <strain evidence="2">Duluth1</strain>
        <tissue evidence="2">Whole animal</tissue>
    </source>
</reference>
<reference evidence="2" key="2">
    <citation type="submission" date="2020-11" db="EMBL/GenBank/DDBJ databases">
        <authorList>
            <person name="McCartney M.A."/>
            <person name="Auch B."/>
            <person name="Kono T."/>
            <person name="Mallez S."/>
            <person name="Becker A."/>
            <person name="Gohl D.M."/>
            <person name="Silverstein K.A.T."/>
            <person name="Koren S."/>
            <person name="Bechman K.B."/>
            <person name="Herman A."/>
            <person name="Abrahante J.E."/>
            <person name="Garbe J."/>
        </authorList>
    </citation>
    <scope>NUCLEOTIDE SEQUENCE</scope>
    <source>
        <strain evidence="2">Duluth1</strain>
        <tissue evidence="2">Whole animal</tissue>
    </source>
</reference>
<feature type="region of interest" description="Disordered" evidence="1">
    <location>
        <begin position="1"/>
        <end position="61"/>
    </location>
</feature>
<dbReference type="AlphaFoldDB" id="A0A9D4J151"/>
<evidence type="ECO:0000313" key="2">
    <source>
        <dbReference type="EMBL" id="KAH3791752.1"/>
    </source>
</evidence>
<organism evidence="2 3">
    <name type="scientific">Dreissena polymorpha</name>
    <name type="common">Zebra mussel</name>
    <name type="synonym">Mytilus polymorpha</name>
    <dbReference type="NCBI Taxonomy" id="45954"/>
    <lineage>
        <taxon>Eukaryota</taxon>
        <taxon>Metazoa</taxon>
        <taxon>Spiralia</taxon>
        <taxon>Lophotrochozoa</taxon>
        <taxon>Mollusca</taxon>
        <taxon>Bivalvia</taxon>
        <taxon>Autobranchia</taxon>
        <taxon>Heteroconchia</taxon>
        <taxon>Euheterodonta</taxon>
        <taxon>Imparidentia</taxon>
        <taxon>Neoheterodontei</taxon>
        <taxon>Myida</taxon>
        <taxon>Dreissenoidea</taxon>
        <taxon>Dreissenidae</taxon>
        <taxon>Dreissena</taxon>
    </lineage>
</organism>
<evidence type="ECO:0000256" key="1">
    <source>
        <dbReference type="SAM" id="MobiDB-lite"/>
    </source>
</evidence>
<evidence type="ECO:0000313" key="3">
    <source>
        <dbReference type="Proteomes" id="UP000828390"/>
    </source>
</evidence>